<dbReference type="KEGG" id="xdi:EZH22_11495"/>
<evidence type="ECO:0000313" key="1">
    <source>
        <dbReference type="EMBL" id="QRG08842.1"/>
    </source>
</evidence>
<dbReference type="AlphaFoldDB" id="A0A974SKU0"/>
<reference evidence="1 2" key="1">
    <citation type="submission" date="2020-10" db="EMBL/GenBank/DDBJ databases">
        <title>Degradation of 1,4-Dioxane by Xanthobacter sp. YN2, via a Novel Group-2 Soluble Di-Iron Monooxygenase.</title>
        <authorList>
            <person name="Ma F."/>
            <person name="Wang Y."/>
            <person name="Yang J."/>
            <person name="Guo H."/>
            <person name="Su D."/>
            <person name="Yu L."/>
        </authorList>
    </citation>
    <scope>NUCLEOTIDE SEQUENCE [LARGE SCALE GENOMIC DNA]</scope>
    <source>
        <strain evidence="1 2">YN2</strain>
    </source>
</reference>
<organism evidence="1 2">
    <name type="scientific">Xanthobacter dioxanivorans</name>
    <dbReference type="NCBI Taxonomy" id="2528964"/>
    <lineage>
        <taxon>Bacteria</taxon>
        <taxon>Pseudomonadati</taxon>
        <taxon>Pseudomonadota</taxon>
        <taxon>Alphaproteobacteria</taxon>
        <taxon>Hyphomicrobiales</taxon>
        <taxon>Xanthobacteraceae</taxon>
        <taxon>Xanthobacter</taxon>
    </lineage>
</organism>
<proteinExistence type="predicted"/>
<dbReference type="RefSeq" id="WP_203195756.1">
    <property type="nucleotide sequence ID" value="NZ_CP063362.1"/>
</dbReference>
<dbReference type="EMBL" id="CP063362">
    <property type="protein sequence ID" value="QRG08842.1"/>
    <property type="molecule type" value="Genomic_DNA"/>
</dbReference>
<accession>A0A974SKU0</accession>
<keyword evidence="2" id="KW-1185">Reference proteome</keyword>
<evidence type="ECO:0000313" key="2">
    <source>
        <dbReference type="Proteomes" id="UP000596427"/>
    </source>
</evidence>
<sequence length="146" mass="16658">MVFKTIPAPEGETVKATVVFQHDAARRVEIVWLDEARRRRPAQISVSSKGPWRTPEGLAVGSRLQAVEAANGKPFLLYGFGWDYGGTTIGWEDGKLQHRPCRLLLRFQPREGAYPEELEGERELRSDLEAMRTADPEVYEMILMWD</sequence>
<gene>
    <name evidence="1" type="ORF">EZH22_11495</name>
</gene>
<name>A0A974SKU0_9HYPH</name>
<protein>
    <submittedName>
        <fullName evidence="1">Uncharacterized protein</fullName>
    </submittedName>
</protein>
<dbReference type="Proteomes" id="UP000596427">
    <property type="component" value="Chromosome"/>
</dbReference>